<dbReference type="Pfam" id="PF04954">
    <property type="entry name" value="SIP"/>
    <property type="match status" value="1"/>
</dbReference>
<reference evidence="2 3" key="1">
    <citation type="journal article" date="2019" name="Int. J. Syst. Evol. Microbiol.">
        <title>The Global Catalogue of Microorganisms (GCM) 10K type strain sequencing project: providing services to taxonomists for standard genome sequencing and annotation.</title>
        <authorList>
            <consortium name="The Broad Institute Genomics Platform"/>
            <consortium name="The Broad Institute Genome Sequencing Center for Infectious Disease"/>
            <person name="Wu L."/>
            <person name="Ma J."/>
        </authorList>
    </citation>
    <scope>NUCLEOTIDE SEQUENCE [LARGE SCALE GENOMIC DNA]</scope>
    <source>
        <strain evidence="2 3">JCM 14736</strain>
    </source>
</reference>
<evidence type="ECO:0000313" key="3">
    <source>
        <dbReference type="Proteomes" id="UP001500851"/>
    </source>
</evidence>
<dbReference type="Gene3D" id="2.40.30.10">
    <property type="entry name" value="Translation factors"/>
    <property type="match status" value="1"/>
</dbReference>
<gene>
    <name evidence="2" type="ORF">GCM10009768_26770</name>
</gene>
<name>A0ABN2LQ67_9MICO</name>
<evidence type="ECO:0000313" key="2">
    <source>
        <dbReference type="EMBL" id="GAA1796396.1"/>
    </source>
</evidence>
<protein>
    <submittedName>
        <fullName evidence="2">Siderophore-interacting protein</fullName>
    </submittedName>
</protein>
<dbReference type="InterPro" id="IPR039261">
    <property type="entry name" value="FNR_nucleotide-bd"/>
</dbReference>
<dbReference type="RefSeq" id="WP_344032996.1">
    <property type="nucleotide sequence ID" value="NZ_BAAAOB010000004.1"/>
</dbReference>
<dbReference type="SUPFAM" id="SSF63380">
    <property type="entry name" value="Riboflavin synthase domain-like"/>
    <property type="match status" value="1"/>
</dbReference>
<feature type="domain" description="FAD-binding FR-type" evidence="1">
    <location>
        <begin position="24"/>
        <end position="158"/>
    </location>
</feature>
<keyword evidence="3" id="KW-1185">Reference proteome</keyword>
<dbReference type="InterPro" id="IPR007037">
    <property type="entry name" value="SIP_rossman_dom"/>
</dbReference>
<dbReference type="InterPro" id="IPR017927">
    <property type="entry name" value="FAD-bd_FR_type"/>
</dbReference>
<dbReference type="PROSITE" id="PS51384">
    <property type="entry name" value="FAD_FR"/>
    <property type="match status" value="1"/>
</dbReference>
<sequence length="349" mass="37518">MSAESTWCETSETMRAEVPEPPGFVIARAAVDRIDLVSPTFARITFTGAELEAFGTPGRVLDQRIKLIFPGASGRVPDLSETDDWYRGWLDLPEDERGSMRTYSIRELRVEPGGTRVVVDFVLHLQPGATGPASSWAAAAKPGDELLLVGPRRGGPDWGGIEFDDAVDGPVLLAGDETAAPAIARILEDVAPGTVGTAWIEVPHAEDRLPIAAPAGVEVRWLLRGDDAHGAALIPALLAHVGLDGPAGAGADADTEAPVWETPTYSNLEEAGYRPTHSPTSQACIIGSCAECVRSFDARILRARECRYWIAGESGVVTTLRRHLVRECGVDRSRVAFMGYWRRGVAMRG</sequence>
<dbReference type="Gene3D" id="3.40.50.80">
    <property type="entry name" value="Nucleotide-binding domain of ferredoxin-NADP reductase (FNR) module"/>
    <property type="match status" value="1"/>
</dbReference>
<dbReference type="InterPro" id="IPR017938">
    <property type="entry name" value="Riboflavin_synthase-like_b-brl"/>
</dbReference>
<dbReference type="EMBL" id="BAAAOB010000004">
    <property type="protein sequence ID" value="GAA1796396.1"/>
    <property type="molecule type" value="Genomic_DNA"/>
</dbReference>
<accession>A0ABN2LQ67</accession>
<dbReference type="PANTHER" id="PTHR30157:SF0">
    <property type="entry name" value="NADPH-DEPENDENT FERRIC-CHELATE REDUCTASE"/>
    <property type="match status" value="1"/>
</dbReference>
<dbReference type="InterPro" id="IPR039374">
    <property type="entry name" value="SIP_fam"/>
</dbReference>
<dbReference type="CDD" id="cd06193">
    <property type="entry name" value="siderophore_interacting"/>
    <property type="match status" value="1"/>
</dbReference>
<dbReference type="Pfam" id="PF08021">
    <property type="entry name" value="FAD_binding_9"/>
    <property type="match status" value="1"/>
</dbReference>
<organism evidence="2 3">
    <name type="scientific">Leucobacter iarius</name>
    <dbReference type="NCBI Taxonomy" id="333963"/>
    <lineage>
        <taxon>Bacteria</taxon>
        <taxon>Bacillati</taxon>
        <taxon>Actinomycetota</taxon>
        <taxon>Actinomycetes</taxon>
        <taxon>Micrococcales</taxon>
        <taxon>Microbacteriaceae</taxon>
        <taxon>Leucobacter</taxon>
    </lineage>
</organism>
<proteinExistence type="predicted"/>
<dbReference type="Proteomes" id="UP001500851">
    <property type="component" value="Unassembled WGS sequence"/>
</dbReference>
<dbReference type="InterPro" id="IPR013113">
    <property type="entry name" value="SIP_FAD-bd"/>
</dbReference>
<evidence type="ECO:0000259" key="1">
    <source>
        <dbReference type="PROSITE" id="PS51384"/>
    </source>
</evidence>
<dbReference type="PANTHER" id="PTHR30157">
    <property type="entry name" value="FERRIC REDUCTASE, NADPH-DEPENDENT"/>
    <property type="match status" value="1"/>
</dbReference>
<comment type="caution">
    <text evidence="2">The sequence shown here is derived from an EMBL/GenBank/DDBJ whole genome shotgun (WGS) entry which is preliminary data.</text>
</comment>